<evidence type="ECO:0000313" key="2">
    <source>
        <dbReference type="Proteomes" id="UP001143910"/>
    </source>
</evidence>
<organism evidence="1 2">
    <name type="scientific">Zarea fungicola</name>
    <dbReference type="NCBI Taxonomy" id="93591"/>
    <lineage>
        <taxon>Eukaryota</taxon>
        <taxon>Fungi</taxon>
        <taxon>Dikarya</taxon>
        <taxon>Ascomycota</taxon>
        <taxon>Pezizomycotina</taxon>
        <taxon>Sordariomycetes</taxon>
        <taxon>Hypocreomycetidae</taxon>
        <taxon>Hypocreales</taxon>
        <taxon>Cordycipitaceae</taxon>
        <taxon>Zarea</taxon>
    </lineage>
</organism>
<dbReference type="EMBL" id="JANJQO010001036">
    <property type="protein sequence ID" value="KAJ2973055.1"/>
    <property type="molecule type" value="Genomic_DNA"/>
</dbReference>
<dbReference type="Proteomes" id="UP001143910">
    <property type="component" value="Unassembled WGS sequence"/>
</dbReference>
<accession>A0ACC1N191</accession>
<protein>
    <submittedName>
        <fullName evidence="1">Uncharacterized protein</fullName>
    </submittedName>
</protein>
<sequence length="145" mass="15491">MYAATQWMCKIAHIKAAELGSVWTTVEQIYRCNVNKVGAYSITVLISAVTSGHSKVASIPLGHGAEVEISFSDSLVALIMAADTATLLLSISWSHMTPTVISWMASLRYAAMNGRAELVAVLLEGGANVNDADNEDRTAPMHVIV</sequence>
<name>A0ACC1N191_9HYPO</name>
<keyword evidence="2" id="KW-1185">Reference proteome</keyword>
<comment type="caution">
    <text evidence="1">The sequence shown here is derived from an EMBL/GenBank/DDBJ whole genome shotgun (WGS) entry which is preliminary data.</text>
</comment>
<gene>
    <name evidence="1" type="ORF">NQ176_g6818</name>
</gene>
<reference evidence="1" key="1">
    <citation type="submission" date="2022-08" db="EMBL/GenBank/DDBJ databases">
        <title>Genome Sequence of Lecanicillium fungicola.</title>
        <authorList>
            <person name="Buettner E."/>
        </authorList>
    </citation>
    <scope>NUCLEOTIDE SEQUENCE</scope>
    <source>
        <strain evidence="1">Babe33</strain>
    </source>
</reference>
<proteinExistence type="predicted"/>
<evidence type="ECO:0000313" key="1">
    <source>
        <dbReference type="EMBL" id="KAJ2973055.1"/>
    </source>
</evidence>